<dbReference type="PROSITE" id="PS50949">
    <property type="entry name" value="HTH_GNTR"/>
    <property type="match status" value="1"/>
</dbReference>
<dbReference type="InterPro" id="IPR011711">
    <property type="entry name" value="GntR_C"/>
</dbReference>
<dbReference type="Pfam" id="PF00392">
    <property type="entry name" value="GntR"/>
    <property type="match status" value="1"/>
</dbReference>
<dbReference type="Proteomes" id="UP000433101">
    <property type="component" value="Unassembled WGS sequence"/>
</dbReference>
<evidence type="ECO:0000313" key="6">
    <source>
        <dbReference type="Proteomes" id="UP000433101"/>
    </source>
</evidence>
<organism evidence="5 6">
    <name type="scientific">Stappia sediminis</name>
    <dbReference type="NCBI Taxonomy" id="2692190"/>
    <lineage>
        <taxon>Bacteria</taxon>
        <taxon>Pseudomonadati</taxon>
        <taxon>Pseudomonadota</taxon>
        <taxon>Alphaproteobacteria</taxon>
        <taxon>Hyphomicrobiales</taxon>
        <taxon>Stappiaceae</taxon>
        <taxon>Stappia</taxon>
    </lineage>
</organism>
<dbReference type="GO" id="GO:0003677">
    <property type="term" value="F:DNA binding"/>
    <property type="evidence" value="ECO:0007669"/>
    <property type="project" value="UniProtKB-KW"/>
</dbReference>
<dbReference type="InterPro" id="IPR036390">
    <property type="entry name" value="WH_DNA-bd_sf"/>
</dbReference>
<dbReference type="InterPro" id="IPR000524">
    <property type="entry name" value="Tscrpt_reg_HTH_GntR"/>
</dbReference>
<accession>A0A7X3LWK6</accession>
<keyword evidence="3" id="KW-0804">Transcription</keyword>
<evidence type="ECO:0000259" key="4">
    <source>
        <dbReference type="PROSITE" id="PS50949"/>
    </source>
</evidence>
<gene>
    <name evidence="5" type="ORF">GR183_15795</name>
</gene>
<dbReference type="Gene3D" id="1.20.120.530">
    <property type="entry name" value="GntR ligand-binding domain-like"/>
    <property type="match status" value="1"/>
</dbReference>
<dbReference type="Gene3D" id="1.10.10.10">
    <property type="entry name" value="Winged helix-like DNA-binding domain superfamily/Winged helix DNA-binding domain"/>
    <property type="match status" value="1"/>
</dbReference>
<dbReference type="PANTHER" id="PTHR43537:SF53">
    <property type="entry name" value="HTH-TYPE TRANSCRIPTIONAL REPRESSOR NANR"/>
    <property type="match status" value="1"/>
</dbReference>
<dbReference type="InterPro" id="IPR008920">
    <property type="entry name" value="TF_FadR/GntR_C"/>
</dbReference>
<dbReference type="SMART" id="SM00345">
    <property type="entry name" value="HTH_GNTR"/>
    <property type="match status" value="1"/>
</dbReference>
<dbReference type="AlphaFoldDB" id="A0A7X3LWK6"/>
<proteinExistence type="predicted"/>
<feature type="domain" description="HTH gntR-type" evidence="4">
    <location>
        <begin position="6"/>
        <end position="73"/>
    </location>
</feature>
<dbReference type="SMART" id="SM00895">
    <property type="entry name" value="FCD"/>
    <property type="match status" value="1"/>
</dbReference>
<dbReference type="RefSeq" id="WP_160776612.1">
    <property type="nucleotide sequence ID" value="NZ_WUMV01000007.1"/>
</dbReference>
<reference evidence="5 6" key="1">
    <citation type="submission" date="2019-12" db="EMBL/GenBank/DDBJ databases">
        <authorList>
            <person name="Li M."/>
        </authorList>
    </citation>
    <scope>NUCLEOTIDE SEQUENCE [LARGE SCALE GENOMIC DNA]</scope>
    <source>
        <strain evidence="5 6">GBMRC 2046</strain>
    </source>
</reference>
<dbReference type="Pfam" id="PF07729">
    <property type="entry name" value="FCD"/>
    <property type="match status" value="1"/>
</dbReference>
<dbReference type="InterPro" id="IPR036388">
    <property type="entry name" value="WH-like_DNA-bd_sf"/>
</dbReference>
<evidence type="ECO:0000256" key="2">
    <source>
        <dbReference type="ARBA" id="ARBA00023125"/>
    </source>
</evidence>
<dbReference type="SUPFAM" id="SSF48008">
    <property type="entry name" value="GntR ligand-binding domain-like"/>
    <property type="match status" value="1"/>
</dbReference>
<dbReference type="SUPFAM" id="SSF46785">
    <property type="entry name" value="Winged helix' DNA-binding domain"/>
    <property type="match status" value="1"/>
</dbReference>
<name>A0A7X3LWK6_9HYPH</name>
<keyword evidence="1" id="KW-0805">Transcription regulation</keyword>
<dbReference type="GO" id="GO:0003700">
    <property type="term" value="F:DNA-binding transcription factor activity"/>
    <property type="evidence" value="ECO:0007669"/>
    <property type="project" value="InterPro"/>
</dbReference>
<keyword evidence="6" id="KW-1185">Reference proteome</keyword>
<protein>
    <submittedName>
        <fullName evidence="5">FCD domain-containing protein</fullName>
    </submittedName>
</protein>
<dbReference type="EMBL" id="WUMV01000007">
    <property type="protein sequence ID" value="MXN66378.1"/>
    <property type="molecule type" value="Genomic_DNA"/>
</dbReference>
<keyword evidence="2" id="KW-0238">DNA-binding</keyword>
<comment type="caution">
    <text evidence="5">The sequence shown here is derived from an EMBL/GenBank/DDBJ whole genome shotgun (WGS) entry which is preliminary data.</text>
</comment>
<evidence type="ECO:0000313" key="5">
    <source>
        <dbReference type="EMBL" id="MXN66378.1"/>
    </source>
</evidence>
<dbReference type="PANTHER" id="PTHR43537">
    <property type="entry name" value="TRANSCRIPTIONAL REGULATOR, GNTR FAMILY"/>
    <property type="match status" value="1"/>
</dbReference>
<evidence type="ECO:0000256" key="3">
    <source>
        <dbReference type="ARBA" id="ARBA00023163"/>
    </source>
</evidence>
<sequence>MSDDTRSKKAICLEDLRKRILTQELEPGSYLDETRLAEAYRISRPPLREVLRQLAGDGFVVLYENRGAQVAPMTHKTLRNFFVAAPMIYAAVTRLAAEHAKPSQIMRLKDTQLLFRAAIRDGDTAERALMNERFHAIIGEMADNEYLAPSLRRLLIDHTRIGMTFYSPRNRALAEQRAVAADQHDRLIELIEAGDADTAAELAVAHWELSRAEIESFVTPAGLRIPLGSVPGIQDKREAQ</sequence>
<evidence type="ECO:0000256" key="1">
    <source>
        <dbReference type="ARBA" id="ARBA00023015"/>
    </source>
</evidence>